<feature type="signal peptide" evidence="1">
    <location>
        <begin position="1"/>
        <end position="24"/>
    </location>
</feature>
<dbReference type="HOGENOM" id="CLU_2743770_0_0_1"/>
<name>A0A072V7Y8_MEDTR</name>
<keyword evidence="1" id="KW-0732">Signal</keyword>
<evidence type="ECO:0000313" key="3">
    <source>
        <dbReference type="EMBL" id="KEH37746.1"/>
    </source>
</evidence>
<evidence type="ECO:0000313" key="7">
    <source>
        <dbReference type="Proteomes" id="UP000265566"/>
    </source>
</evidence>
<evidence type="ECO:0000313" key="6">
    <source>
        <dbReference type="Proteomes" id="UP000002051"/>
    </source>
</evidence>
<dbReference type="Proteomes" id="UP000265566">
    <property type="component" value="Chromosome 2"/>
</dbReference>
<sequence>MNIIFKCVYHMIVILLLLLVATEAGTGNIRQSCEFDVDCENKYCPPSHDGKCVWEEEGEEGEEEYCGCIPR</sequence>
<evidence type="ECO:0000259" key="2">
    <source>
        <dbReference type="Pfam" id="PF07127"/>
    </source>
</evidence>
<evidence type="ECO:0000313" key="5">
    <source>
        <dbReference type="EnsemblPlants" id="KEH37746"/>
    </source>
</evidence>
<dbReference type="EMBL" id="CM001218">
    <property type="protein sequence ID" value="KEH37746.1"/>
    <property type="molecule type" value="Genomic_DNA"/>
</dbReference>
<feature type="domain" description="Late nodulin" evidence="2">
    <location>
        <begin position="1"/>
        <end position="53"/>
    </location>
</feature>
<organism evidence="3 6">
    <name type="scientific">Medicago truncatula</name>
    <name type="common">Barrel medic</name>
    <name type="synonym">Medicago tribuloides</name>
    <dbReference type="NCBI Taxonomy" id="3880"/>
    <lineage>
        <taxon>Eukaryota</taxon>
        <taxon>Viridiplantae</taxon>
        <taxon>Streptophyta</taxon>
        <taxon>Embryophyta</taxon>
        <taxon>Tracheophyta</taxon>
        <taxon>Spermatophyta</taxon>
        <taxon>Magnoliopsida</taxon>
        <taxon>eudicotyledons</taxon>
        <taxon>Gunneridae</taxon>
        <taxon>Pentapetalae</taxon>
        <taxon>rosids</taxon>
        <taxon>fabids</taxon>
        <taxon>Fabales</taxon>
        <taxon>Fabaceae</taxon>
        <taxon>Papilionoideae</taxon>
        <taxon>50 kb inversion clade</taxon>
        <taxon>NPAAA clade</taxon>
        <taxon>Hologalegina</taxon>
        <taxon>IRL clade</taxon>
        <taxon>Trifolieae</taxon>
        <taxon>Medicago</taxon>
    </lineage>
</organism>
<dbReference type="EnsemblPlants" id="KEH37746">
    <property type="protein sequence ID" value="KEH37746"/>
    <property type="gene ID" value="MTR_2g046680"/>
</dbReference>
<reference evidence="7" key="4">
    <citation type="journal article" date="2018" name="Nat. Plants">
        <title>Whole-genome landscape of Medicago truncatula symbiotic genes.</title>
        <authorList>
            <person name="Pecrix Y."/>
            <person name="Staton S.E."/>
            <person name="Sallet E."/>
            <person name="Lelandais-Briere C."/>
            <person name="Moreau S."/>
            <person name="Carrere S."/>
            <person name="Blein T."/>
            <person name="Jardinaud M.F."/>
            <person name="Latrasse D."/>
            <person name="Zouine M."/>
            <person name="Zahm M."/>
            <person name="Kreplak J."/>
            <person name="Mayjonade B."/>
            <person name="Satge C."/>
            <person name="Perez M."/>
            <person name="Cauet S."/>
            <person name="Marande W."/>
            <person name="Chantry-Darmon C."/>
            <person name="Lopez-Roques C."/>
            <person name="Bouchez O."/>
            <person name="Berard A."/>
            <person name="Debelle F."/>
            <person name="Munos S."/>
            <person name="Bendahmane A."/>
            <person name="Berges H."/>
            <person name="Niebel A."/>
            <person name="Buitink J."/>
            <person name="Frugier F."/>
            <person name="Benhamed M."/>
            <person name="Crespi M."/>
            <person name="Gouzy J."/>
            <person name="Gamas P."/>
        </authorList>
    </citation>
    <scope>NUCLEOTIDE SEQUENCE [LARGE SCALE GENOMIC DNA]</scope>
    <source>
        <strain evidence="7">cv. Jemalong A17</strain>
    </source>
</reference>
<reference evidence="3 6" key="1">
    <citation type="journal article" date="2011" name="Nature">
        <title>The Medicago genome provides insight into the evolution of rhizobial symbioses.</title>
        <authorList>
            <person name="Young N.D."/>
            <person name="Debelle F."/>
            <person name="Oldroyd G.E."/>
            <person name="Geurts R."/>
            <person name="Cannon S.B."/>
            <person name="Udvardi M.K."/>
            <person name="Benedito V.A."/>
            <person name="Mayer K.F."/>
            <person name="Gouzy J."/>
            <person name="Schoof H."/>
            <person name="Van de Peer Y."/>
            <person name="Proost S."/>
            <person name="Cook D.R."/>
            <person name="Meyers B.C."/>
            <person name="Spannagl M."/>
            <person name="Cheung F."/>
            <person name="De Mita S."/>
            <person name="Krishnakumar V."/>
            <person name="Gundlach H."/>
            <person name="Zhou S."/>
            <person name="Mudge J."/>
            <person name="Bharti A.K."/>
            <person name="Murray J.D."/>
            <person name="Naoumkina M.A."/>
            <person name="Rosen B."/>
            <person name="Silverstein K.A."/>
            <person name="Tang H."/>
            <person name="Rombauts S."/>
            <person name="Zhao P.X."/>
            <person name="Zhou P."/>
            <person name="Barbe V."/>
            <person name="Bardou P."/>
            <person name="Bechner M."/>
            <person name="Bellec A."/>
            <person name="Berger A."/>
            <person name="Berges H."/>
            <person name="Bidwell S."/>
            <person name="Bisseling T."/>
            <person name="Choisne N."/>
            <person name="Couloux A."/>
            <person name="Denny R."/>
            <person name="Deshpande S."/>
            <person name="Dai X."/>
            <person name="Doyle J.J."/>
            <person name="Dudez A.M."/>
            <person name="Farmer A.D."/>
            <person name="Fouteau S."/>
            <person name="Franken C."/>
            <person name="Gibelin C."/>
            <person name="Gish J."/>
            <person name="Goldstein S."/>
            <person name="Gonzalez A.J."/>
            <person name="Green P.J."/>
            <person name="Hallab A."/>
            <person name="Hartog M."/>
            <person name="Hua A."/>
            <person name="Humphray S.J."/>
            <person name="Jeong D.H."/>
            <person name="Jing Y."/>
            <person name="Jocker A."/>
            <person name="Kenton S.M."/>
            <person name="Kim D.J."/>
            <person name="Klee K."/>
            <person name="Lai H."/>
            <person name="Lang C."/>
            <person name="Lin S."/>
            <person name="Macmil S.L."/>
            <person name="Magdelenat G."/>
            <person name="Matthews L."/>
            <person name="McCorrison J."/>
            <person name="Monaghan E.L."/>
            <person name="Mun J.H."/>
            <person name="Najar F.Z."/>
            <person name="Nicholson C."/>
            <person name="Noirot C."/>
            <person name="O'Bleness M."/>
            <person name="Paule C.R."/>
            <person name="Poulain J."/>
            <person name="Prion F."/>
            <person name="Qin B."/>
            <person name="Qu C."/>
            <person name="Retzel E.F."/>
            <person name="Riddle C."/>
            <person name="Sallet E."/>
            <person name="Samain S."/>
            <person name="Samson N."/>
            <person name="Sanders I."/>
            <person name="Saurat O."/>
            <person name="Scarpelli C."/>
            <person name="Schiex T."/>
            <person name="Segurens B."/>
            <person name="Severin A.J."/>
            <person name="Sherrier D.J."/>
            <person name="Shi R."/>
            <person name="Sims S."/>
            <person name="Singer S.R."/>
            <person name="Sinharoy S."/>
            <person name="Sterck L."/>
            <person name="Viollet A."/>
            <person name="Wang B.B."/>
            <person name="Wang K."/>
            <person name="Wang M."/>
            <person name="Wang X."/>
            <person name="Warfsmann J."/>
            <person name="Weissenbach J."/>
            <person name="White D.D."/>
            <person name="White J.D."/>
            <person name="Wiley G.B."/>
            <person name="Wincker P."/>
            <person name="Xing Y."/>
            <person name="Yang L."/>
            <person name="Yao Z."/>
            <person name="Ying F."/>
            <person name="Zhai J."/>
            <person name="Zhou L."/>
            <person name="Zuber A."/>
            <person name="Denarie J."/>
            <person name="Dixon R.A."/>
            <person name="May G.D."/>
            <person name="Schwartz D.C."/>
            <person name="Rogers J."/>
            <person name="Quetier F."/>
            <person name="Town C.D."/>
            <person name="Roe B.A."/>
        </authorList>
    </citation>
    <scope>NUCLEOTIDE SEQUENCE [LARGE SCALE GENOMIC DNA]</scope>
    <source>
        <strain evidence="3">A17</strain>
        <strain evidence="5 6">cv. Jemalong A17</strain>
    </source>
</reference>
<dbReference type="InterPro" id="IPR009810">
    <property type="entry name" value="Nodulin_late_dom"/>
</dbReference>
<gene>
    <name evidence="3" type="ordered locus">MTR_2g046680</name>
    <name evidence="4" type="ORF">MtrunA17_Chr2g0302921</name>
</gene>
<dbReference type="Proteomes" id="UP000002051">
    <property type="component" value="Chromosome 2"/>
</dbReference>
<dbReference type="AlphaFoldDB" id="A0A072V7Y8"/>
<accession>A0A072V7Y8</accession>
<reference evidence="5" key="3">
    <citation type="submission" date="2015-04" db="UniProtKB">
        <authorList>
            <consortium name="EnsemblPlants"/>
        </authorList>
    </citation>
    <scope>IDENTIFICATION</scope>
    <source>
        <strain evidence="5">cv. Jemalong A17</strain>
    </source>
</reference>
<dbReference type="EMBL" id="PSQE01000002">
    <property type="protein sequence ID" value="RHN73839.1"/>
    <property type="molecule type" value="Genomic_DNA"/>
</dbReference>
<evidence type="ECO:0000256" key="1">
    <source>
        <dbReference type="SAM" id="SignalP"/>
    </source>
</evidence>
<proteinExistence type="predicted"/>
<keyword evidence="6" id="KW-1185">Reference proteome</keyword>
<dbReference type="GO" id="GO:0046872">
    <property type="term" value="F:metal ion binding"/>
    <property type="evidence" value="ECO:0007669"/>
    <property type="project" value="InterPro"/>
</dbReference>
<reference evidence="4" key="5">
    <citation type="journal article" date="2018" name="Nat. Plants">
        <title>Whole-genome landscape of Medicago truncatula symbiotic genes.</title>
        <authorList>
            <person name="Pecrix Y."/>
            <person name="Gamas P."/>
            <person name="Carrere S."/>
        </authorList>
    </citation>
    <scope>NUCLEOTIDE SEQUENCE</scope>
    <source>
        <tissue evidence="4">Leaves</tissue>
    </source>
</reference>
<dbReference type="Pfam" id="PF07127">
    <property type="entry name" value="Nodulin_late"/>
    <property type="match status" value="1"/>
</dbReference>
<protein>
    <submittedName>
        <fullName evidence="3">Nodule Cysteine-Rich (NCR) secreted peptide</fullName>
    </submittedName>
    <submittedName>
        <fullName evidence="4">Putative Late nodulin</fullName>
    </submittedName>
</protein>
<evidence type="ECO:0000313" key="4">
    <source>
        <dbReference type="EMBL" id="RHN73839.1"/>
    </source>
</evidence>
<reference evidence="3 6" key="2">
    <citation type="journal article" date="2014" name="BMC Genomics">
        <title>An improved genome release (version Mt4.0) for the model legume Medicago truncatula.</title>
        <authorList>
            <person name="Tang H."/>
            <person name="Krishnakumar V."/>
            <person name="Bidwell S."/>
            <person name="Rosen B."/>
            <person name="Chan A."/>
            <person name="Zhou S."/>
            <person name="Gentzbittel L."/>
            <person name="Childs K.L."/>
            <person name="Yandell M."/>
            <person name="Gundlach H."/>
            <person name="Mayer K.F."/>
            <person name="Schwartz D.C."/>
            <person name="Town C.D."/>
        </authorList>
    </citation>
    <scope>GENOME REANNOTATION</scope>
    <source>
        <strain evidence="3">A17</strain>
        <strain evidence="5 6">cv. Jemalong A17</strain>
    </source>
</reference>
<dbReference type="Gramene" id="rna9721">
    <property type="protein sequence ID" value="RHN73839.1"/>
    <property type="gene ID" value="gene9721"/>
</dbReference>
<feature type="chain" id="PRO_5014500353" evidence="1">
    <location>
        <begin position="25"/>
        <end position="71"/>
    </location>
</feature>